<feature type="transmembrane region" description="Helical" evidence="8">
    <location>
        <begin position="79"/>
        <end position="100"/>
    </location>
</feature>
<feature type="transmembrane region" description="Helical" evidence="8">
    <location>
        <begin position="321"/>
        <end position="342"/>
    </location>
</feature>
<feature type="transmembrane region" description="Helical" evidence="8">
    <location>
        <begin position="205"/>
        <end position="224"/>
    </location>
</feature>
<comment type="caution">
    <text evidence="9">The sequence shown here is derived from an EMBL/GenBank/DDBJ whole genome shotgun (WGS) entry which is preliminary data.</text>
</comment>
<feature type="transmembrane region" description="Helical" evidence="8">
    <location>
        <begin position="294"/>
        <end position="315"/>
    </location>
</feature>
<evidence type="ECO:0000256" key="1">
    <source>
        <dbReference type="ARBA" id="ARBA00004651"/>
    </source>
</evidence>
<keyword evidence="5 8" id="KW-0812">Transmembrane</keyword>
<accession>A0A3N1HR47</accession>
<keyword evidence="7 8" id="KW-0472">Membrane</keyword>
<dbReference type="OrthoDB" id="9811975at2"/>
<evidence type="ECO:0000256" key="3">
    <source>
        <dbReference type="ARBA" id="ARBA00022448"/>
    </source>
</evidence>
<dbReference type="PANTHER" id="PTHR30472">
    <property type="entry name" value="FERRIC ENTEROBACTIN TRANSPORT SYSTEM PERMEASE PROTEIN"/>
    <property type="match status" value="1"/>
</dbReference>
<protein>
    <submittedName>
        <fullName evidence="9">Iron complex transport system permease protein</fullName>
    </submittedName>
</protein>
<organism evidence="9 10">
    <name type="scientific">Pseudokineococcus lusitanus</name>
    <dbReference type="NCBI Taxonomy" id="763993"/>
    <lineage>
        <taxon>Bacteria</taxon>
        <taxon>Bacillati</taxon>
        <taxon>Actinomycetota</taxon>
        <taxon>Actinomycetes</taxon>
        <taxon>Kineosporiales</taxon>
        <taxon>Kineosporiaceae</taxon>
        <taxon>Pseudokineococcus</taxon>
    </lineage>
</organism>
<name>A0A3N1HR47_9ACTN</name>
<sequence length="349" mass="35282">MTTTSPHDAGPAAPWRAAGLRRAAGSRPAAVAAAALVVAGALASLFLGAADLAPADLLAARSLDDPAVELLLVSRGPRLLALLLAGSAMAVAGLLMMHLTRNRFVSPSTAGTVEWAQLGLLLATLVLGSTGVLERMLVAVVAALAGTALFLRLLRRLVLADTLLVPLVGLMLGAVVSGVTTGIAYRADLLPVLATWTAGDASGIIAGRFELLWLVVVALAVAWWQADRFTVAGLGEGTAVSLGVDHGAVVRVGLVVVAVVTAVVVVVVGAVPFVALVVPNLVTIVVGDDIRRALPVTAAAGAAFVLLCDVVGRVVVHPYEIPVGTVAGVIGGVVFLVVLLRLRGRGVSA</sequence>
<evidence type="ECO:0000256" key="4">
    <source>
        <dbReference type="ARBA" id="ARBA00022475"/>
    </source>
</evidence>
<feature type="transmembrane region" description="Helical" evidence="8">
    <location>
        <begin position="136"/>
        <end position="154"/>
    </location>
</feature>
<feature type="transmembrane region" description="Helical" evidence="8">
    <location>
        <begin position="29"/>
        <end position="50"/>
    </location>
</feature>
<reference evidence="9 10" key="1">
    <citation type="journal article" date="2015" name="Stand. Genomic Sci.">
        <title>Genomic Encyclopedia of Bacterial and Archaeal Type Strains, Phase III: the genomes of soil and plant-associated and newly described type strains.</title>
        <authorList>
            <person name="Whitman W.B."/>
            <person name="Woyke T."/>
            <person name="Klenk H.P."/>
            <person name="Zhou Y."/>
            <person name="Lilburn T.G."/>
            <person name="Beck B.J."/>
            <person name="De Vos P."/>
            <person name="Vandamme P."/>
            <person name="Eisen J.A."/>
            <person name="Garrity G."/>
            <person name="Hugenholtz P."/>
            <person name="Kyrpides N.C."/>
        </authorList>
    </citation>
    <scope>NUCLEOTIDE SEQUENCE [LARGE SCALE GENOMIC DNA]</scope>
    <source>
        <strain evidence="9 10">CECT 7306</strain>
    </source>
</reference>
<dbReference type="EMBL" id="RJKN01000002">
    <property type="protein sequence ID" value="ROP44896.1"/>
    <property type="molecule type" value="Genomic_DNA"/>
</dbReference>
<keyword evidence="3" id="KW-0813">Transport</keyword>
<dbReference type="Pfam" id="PF01032">
    <property type="entry name" value="FecCD"/>
    <property type="match status" value="1"/>
</dbReference>
<evidence type="ECO:0000313" key="10">
    <source>
        <dbReference type="Proteomes" id="UP000276232"/>
    </source>
</evidence>
<evidence type="ECO:0000256" key="6">
    <source>
        <dbReference type="ARBA" id="ARBA00022989"/>
    </source>
</evidence>
<evidence type="ECO:0000313" key="9">
    <source>
        <dbReference type="EMBL" id="ROP44896.1"/>
    </source>
</evidence>
<dbReference type="SUPFAM" id="SSF81345">
    <property type="entry name" value="ABC transporter involved in vitamin B12 uptake, BtuC"/>
    <property type="match status" value="1"/>
</dbReference>
<dbReference type="InterPro" id="IPR037294">
    <property type="entry name" value="ABC_BtuC-like"/>
</dbReference>
<feature type="transmembrane region" description="Helical" evidence="8">
    <location>
        <begin position="163"/>
        <end position="185"/>
    </location>
</feature>
<evidence type="ECO:0000256" key="5">
    <source>
        <dbReference type="ARBA" id="ARBA00022692"/>
    </source>
</evidence>
<keyword evidence="6 8" id="KW-1133">Transmembrane helix</keyword>
<dbReference type="PANTHER" id="PTHR30472:SF27">
    <property type="entry name" value="PETROBACTIN IMPORT SYSTEM PERMEASE PROTEIN YCLN"/>
    <property type="match status" value="1"/>
</dbReference>
<dbReference type="InParanoid" id="A0A3N1HR47"/>
<dbReference type="Proteomes" id="UP000276232">
    <property type="component" value="Unassembled WGS sequence"/>
</dbReference>
<keyword evidence="4" id="KW-1003">Cell membrane</keyword>
<dbReference type="Gene3D" id="1.10.3470.10">
    <property type="entry name" value="ABC transporter involved in vitamin B12 uptake, BtuC"/>
    <property type="match status" value="1"/>
</dbReference>
<feature type="transmembrane region" description="Helical" evidence="8">
    <location>
        <begin position="112"/>
        <end position="130"/>
    </location>
</feature>
<dbReference type="InterPro" id="IPR000522">
    <property type="entry name" value="ABC_transptr_permease_BtuC"/>
</dbReference>
<evidence type="ECO:0000256" key="7">
    <source>
        <dbReference type="ARBA" id="ARBA00023136"/>
    </source>
</evidence>
<dbReference type="GO" id="GO:0022857">
    <property type="term" value="F:transmembrane transporter activity"/>
    <property type="evidence" value="ECO:0007669"/>
    <property type="project" value="InterPro"/>
</dbReference>
<dbReference type="AlphaFoldDB" id="A0A3N1HR47"/>
<keyword evidence="10" id="KW-1185">Reference proteome</keyword>
<evidence type="ECO:0000256" key="8">
    <source>
        <dbReference type="SAM" id="Phobius"/>
    </source>
</evidence>
<dbReference type="RefSeq" id="WP_123379113.1">
    <property type="nucleotide sequence ID" value="NZ_RJKN01000002.1"/>
</dbReference>
<gene>
    <name evidence="9" type="ORF">EDC03_1026</name>
</gene>
<proteinExistence type="inferred from homology"/>
<evidence type="ECO:0000256" key="2">
    <source>
        <dbReference type="ARBA" id="ARBA00007935"/>
    </source>
</evidence>
<dbReference type="GO" id="GO:0033214">
    <property type="term" value="P:siderophore-iron import into cell"/>
    <property type="evidence" value="ECO:0007669"/>
    <property type="project" value="TreeGrafter"/>
</dbReference>
<dbReference type="GO" id="GO:0005886">
    <property type="term" value="C:plasma membrane"/>
    <property type="evidence" value="ECO:0007669"/>
    <property type="project" value="UniProtKB-SubCell"/>
</dbReference>
<feature type="transmembrane region" description="Helical" evidence="8">
    <location>
        <begin position="255"/>
        <end position="282"/>
    </location>
</feature>
<comment type="similarity">
    <text evidence="2">Belongs to the binding-protein-dependent transport system permease family. FecCD subfamily.</text>
</comment>
<comment type="subcellular location">
    <subcellularLocation>
        <location evidence="1">Cell membrane</location>
        <topology evidence="1">Multi-pass membrane protein</topology>
    </subcellularLocation>
</comment>